<keyword evidence="2" id="KW-0812">Transmembrane</keyword>
<dbReference type="RefSeq" id="WP_089062785.1">
    <property type="nucleotide sequence ID" value="NZ_CP022315.1"/>
</dbReference>
<evidence type="ECO:0000313" key="3">
    <source>
        <dbReference type="EMBL" id="ASK63526.1"/>
    </source>
</evidence>
<evidence type="ECO:0000313" key="4">
    <source>
        <dbReference type="Proteomes" id="UP000198312"/>
    </source>
</evidence>
<protein>
    <submittedName>
        <fullName evidence="3">Uncharacterized protein</fullName>
    </submittedName>
</protein>
<dbReference type="KEGG" id="vil:CFK37_15875"/>
<dbReference type="EMBL" id="CP022315">
    <property type="protein sequence ID" value="ASK63526.1"/>
    <property type="molecule type" value="Genomic_DNA"/>
</dbReference>
<accession>A0A220U6J7</accession>
<keyword evidence="2" id="KW-0472">Membrane</keyword>
<feature type="compositionally biased region" description="Basic and acidic residues" evidence="1">
    <location>
        <begin position="149"/>
        <end position="186"/>
    </location>
</feature>
<organism evidence="3 4">
    <name type="scientific">Virgibacillus phasianinus</name>
    <dbReference type="NCBI Taxonomy" id="2017483"/>
    <lineage>
        <taxon>Bacteria</taxon>
        <taxon>Bacillati</taxon>
        <taxon>Bacillota</taxon>
        <taxon>Bacilli</taxon>
        <taxon>Bacillales</taxon>
        <taxon>Bacillaceae</taxon>
        <taxon>Virgibacillus</taxon>
    </lineage>
</organism>
<dbReference type="AlphaFoldDB" id="A0A220U6J7"/>
<feature type="compositionally biased region" description="Basic and acidic residues" evidence="1">
    <location>
        <begin position="198"/>
        <end position="210"/>
    </location>
</feature>
<evidence type="ECO:0000256" key="2">
    <source>
        <dbReference type="SAM" id="Phobius"/>
    </source>
</evidence>
<dbReference type="OrthoDB" id="2903325at2"/>
<feature type="transmembrane region" description="Helical" evidence="2">
    <location>
        <begin position="7"/>
        <end position="26"/>
    </location>
</feature>
<dbReference type="Proteomes" id="UP000198312">
    <property type="component" value="Chromosome"/>
</dbReference>
<sequence length="252" mass="28187">MELKKLRFLYAFLIILYLLIFSIMRYDTFAWFTSQSSASGEITNATTSDLLQINGEIQYGENCQLKSSITIKNISTIDIPLSIERISKNGGTDEISKTLNPNESFTSNPKNPDNQLTDCTTKQVMYHLTALQSYVDEAIVLSVEQEKIKKPVDQGEKETAKDTIGDKKEGHGLSTKKKLEKEKIKGDTTNLAENEPGQAKKPEVEIKQPEDAANQQKGDTFDRNPSGKLQPDTGEVNQIPLDKGVKNEKEKQ</sequence>
<proteinExistence type="predicted"/>
<gene>
    <name evidence="3" type="ORF">CFK37_15875</name>
</gene>
<evidence type="ECO:0000256" key="1">
    <source>
        <dbReference type="SAM" id="MobiDB-lite"/>
    </source>
</evidence>
<feature type="compositionally biased region" description="Basic and acidic residues" evidence="1">
    <location>
        <begin position="243"/>
        <end position="252"/>
    </location>
</feature>
<feature type="region of interest" description="Disordered" evidence="1">
    <location>
        <begin position="149"/>
        <end position="252"/>
    </location>
</feature>
<reference evidence="3 4" key="1">
    <citation type="submission" date="2017-07" db="EMBL/GenBank/DDBJ databases">
        <title>Virgibacillus sp. LM2416.</title>
        <authorList>
            <person name="Tak E.J."/>
            <person name="Bae J.-W."/>
        </authorList>
    </citation>
    <scope>NUCLEOTIDE SEQUENCE [LARGE SCALE GENOMIC DNA]</scope>
    <source>
        <strain evidence="3 4">LM2416</strain>
    </source>
</reference>
<keyword evidence="2" id="KW-1133">Transmembrane helix</keyword>
<keyword evidence="4" id="KW-1185">Reference proteome</keyword>
<feature type="compositionally biased region" description="Polar residues" evidence="1">
    <location>
        <begin position="97"/>
        <end position="117"/>
    </location>
</feature>
<name>A0A220U6J7_9BACI</name>
<feature type="region of interest" description="Disordered" evidence="1">
    <location>
        <begin position="92"/>
        <end position="117"/>
    </location>
</feature>